<evidence type="ECO:0000313" key="1">
    <source>
        <dbReference type="EMBL" id="SCX46406.1"/>
    </source>
</evidence>
<comment type="caution">
    <text evidence="1">The sequence shown here is derived from an EMBL/GenBank/DDBJ whole genome shotgun (WGS) entry which is preliminary data.</text>
</comment>
<accession>A0A1G4XZ24</accession>
<proteinExistence type="predicted"/>
<dbReference type="GeneID" id="52087142"/>
<dbReference type="EMBL" id="FMUI01000004">
    <property type="protein sequence ID" value="SCX46406.1"/>
    <property type="molecule type" value="Genomic_DNA"/>
</dbReference>
<reference evidence="1 2" key="1">
    <citation type="submission" date="2016-10" db="EMBL/GenBank/DDBJ databases">
        <authorList>
            <person name="Varghese N."/>
            <person name="Submissions S."/>
        </authorList>
    </citation>
    <scope>NUCLEOTIDE SEQUENCE [LARGE SCALE GENOMIC DNA]</scope>
    <source>
        <strain evidence="1 2">CGMCC 1.12102</strain>
    </source>
</reference>
<gene>
    <name evidence="1" type="ORF">SAMN02927897_01624</name>
</gene>
<dbReference type="RefSeq" id="WP_017457448.1">
    <property type="nucleotide sequence ID" value="NZ_CP016337.1"/>
</dbReference>
<dbReference type="AlphaFoldDB" id="A0A1G4XZ24"/>
<dbReference type="Proteomes" id="UP000183569">
    <property type="component" value="Unassembled WGS sequence"/>
</dbReference>
<evidence type="ECO:0000313" key="2">
    <source>
        <dbReference type="Proteomes" id="UP000183569"/>
    </source>
</evidence>
<name>A0A1G4XZ24_9ENTR</name>
<sequence>MARYAPFFCLKIENFEEDRKKKHLKYGFFENKKSFATKMKRRAEFWLFL</sequence>
<protein>
    <submittedName>
        <fullName evidence="1">Uncharacterized protein</fullName>
    </submittedName>
</protein>
<organism evidence="1 2">
    <name type="scientific">Kosakonia sacchari</name>
    <dbReference type="NCBI Taxonomy" id="1158459"/>
    <lineage>
        <taxon>Bacteria</taxon>
        <taxon>Pseudomonadati</taxon>
        <taxon>Pseudomonadota</taxon>
        <taxon>Gammaproteobacteria</taxon>
        <taxon>Enterobacterales</taxon>
        <taxon>Enterobacteriaceae</taxon>
        <taxon>Kosakonia</taxon>
    </lineage>
</organism>